<accession>A0A1X7NJS0</accession>
<feature type="transmembrane region" description="Helical" evidence="1">
    <location>
        <begin position="235"/>
        <end position="252"/>
    </location>
</feature>
<dbReference type="RefSeq" id="WP_143062487.1">
    <property type="nucleotide sequence ID" value="NZ_FOAH01000008.1"/>
</dbReference>
<name>A0A1X7NJS0_9LACT</name>
<keyword evidence="1" id="KW-0812">Transmembrane</keyword>
<dbReference type="AlphaFoldDB" id="A0A1X7NJS0"/>
<dbReference type="STRING" id="1073423.SAMN04488700_2028"/>
<keyword evidence="1" id="KW-0472">Membrane</keyword>
<organism evidence="2 3">
    <name type="scientific">Carnobacterium iners</name>
    <dbReference type="NCBI Taxonomy" id="1073423"/>
    <lineage>
        <taxon>Bacteria</taxon>
        <taxon>Bacillati</taxon>
        <taxon>Bacillota</taxon>
        <taxon>Bacilli</taxon>
        <taxon>Lactobacillales</taxon>
        <taxon>Carnobacteriaceae</taxon>
        <taxon>Carnobacterium</taxon>
    </lineage>
</organism>
<dbReference type="Pfam" id="PF06691">
    <property type="entry name" value="DUF1189"/>
    <property type="match status" value="1"/>
</dbReference>
<dbReference type="EMBL" id="FXBJ01000002">
    <property type="protein sequence ID" value="SMH37682.1"/>
    <property type="molecule type" value="Genomic_DNA"/>
</dbReference>
<evidence type="ECO:0000313" key="2">
    <source>
        <dbReference type="EMBL" id="SMH37682.1"/>
    </source>
</evidence>
<reference evidence="2 3" key="1">
    <citation type="submission" date="2017-04" db="EMBL/GenBank/DDBJ databases">
        <authorList>
            <person name="Afonso C.L."/>
            <person name="Miller P.J."/>
            <person name="Scott M.A."/>
            <person name="Spackman E."/>
            <person name="Goraichik I."/>
            <person name="Dimitrov K.M."/>
            <person name="Suarez D.L."/>
            <person name="Swayne D.E."/>
        </authorList>
    </citation>
    <scope>NUCLEOTIDE SEQUENCE [LARGE SCALE GENOMIC DNA]</scope>
    <source>
        <strain evidence="2 3">LMG26642</strain>
    </source>
</reference>
<feature type="transmembrane region" description="Helical" evidence="1">
    <location>
        <begin position="211"/>
        <end position="229"/>
    </location>
</feature>
<feature type="transmembrane region" description="Helical" evidence="1">
    <location>
        <begin position="31"/>
        <end position="48"/>
    </location>
</feature>
<gene>
    <name evidence="2" type="ORF">SAMN04488700_2028</name>
</gene>
<proteinExistence type="predicted"/>
<keyword evidence="3" id="KW-1185">Reference proteome</keyword>
<keyword evidence="1" id="KW-1133">Transmembrane helix</keyword>
<evidence type="ECO:0000256" key="1">
    <source>
        <dbReference type="SAM" id="Phobius"/>
    </source>
</evidence>
<dbReference type="OrthoDB" id="2134424at2"/>
<evidence type="ECO:0000313" key="3">
    <source>
        <dbReference type="Proteomes" id="UP000193435"/>
    </source>
</evidence>
<sequence>MIDIQLFNLMKASFLNPEKLSAVRSLSKKKIILYLIFLSFITAIPTWIQGNKLIADFKKDGQKIAEQLPSFKIEDDKLVTEEGTKSFIYQTDSIIFTFDPTGEQTPEDVKKNTIGTTVGLALLKEGFYLSAPGYPGDISYSKMNGLDNIFFKDLFLGMKRVSILIFIFSFILIWLVSLLIVIIYNLLYTVFANLVSTFSRRSLRFSDNWKIVLFASTLPTVFFAVLNSFQLTPYLQLEATLAVTIYFYYLAIKKIPKEKIIKK</sequence>
<protein>
    <recommendedName>
        <fullName evidence="4">Maltodextrin utilization protein YvdJ</fullName>
    </recommendedName>
</protein>
<evidence type="ECO:0008006" key="4">
    <source>
        <dbReference type="Google" id="ProtNLM"/>
    </source>
</evidence>
<feature type="transmembrane region" description="Helical" evidence="1">
    <location>
        <begin position="163"/>
        <end position="191"/>
    </location>
</feature>
<dbReference type="Proteomes" id="UP000193435">
    <property type="component" value="Unassembled WGS sequence"/>
</dbReference>
<dbReference type="InterPro" id="IPR009574">
    <property type="entry name" value="DUF1189"/>
</dbReference>